<name>A0A2L0IK41_9GAMM</name>
<feature type="signal peptide" evidence="2">
    <location>
        <begin position="1"/>
        <end position="21"/>
    </location>
</feature>
<dbReference type="Pfam" id="PF06476">
    <property type="entry name" value="DUF1090"/>
    <property type="match status" value="1"/>
</dbReference>
<keyword evidence="2" id="KW-0732">Signal</keyword>
<gene>
    <name evidence="3" type="ORF">C2E15_18770</name>
</gene>
<protein>
    <submittedName>
        <fullName evidence="3">DUF1090 domain-containing protein</fullName>
    </submittedName>
</protein>
<feature type="coiled-coil region" evidence="1">
    <location>
        <begin position="69"/>
        <end position="143"/>
    </location>
</feature>
<proteinExistence type="predicted"/>
<dbReference type="RefSeq" id="WP_104958717.1">
    <property type="nucleotide sequence ID" value="NZ_CP026377.1"/>
</dbReference>
<organism evidence="3 4">
    <name type="scientific">Mixta gaviniae</name>
    <dbReference type="NCBI Taxonomy" id="665914"/>
    <lineage>
        <taxon>Bacteria</taxon>
        <taxon>Pseudomonadati</taxon>
        <taxon>Pseudomonadota</taxon>
        <taxon>Gammaproteobacteria</taxon>
        <taxon>Enterobacterales</taxon>
        <taxon>Erwiniaceae</taxon>
        <taxon>Mixta</taxon>
    </lineage>
</organism>
<dbReference type="AlphaFoldDB" id="A0A2L0IK41"/>
<accession>A0A2L0IK41</accession>
<feature type="chain" id="PRO_5014669152" evidence="2">
    <location>
        <begin position="22"/>
        <end position="144"/>
    </location>
</feature>
<dbReference type="EMBL" id="CP026377">
    <property type="protein sequence ID" value="AUX94915.1"/>
    <property type="molecule type" value="Genomic_DNA"/>
</dbReference>
<sequence>MKKLALLAAMMMAGIVNTAYAAAQDCATKRAAIEKEIAIAEHYGNSAKVNGLKHALAEVKAHCTSATVIASAQKEVTKLEKKLAEKQEDIRELQADLREAQAKGKQDKVAKYQRKLQEKQADLQSIRQQLNKARASLATLKKSA</sequence>
<evidence type="ECO:0000313" key="3">
    <source>
        <dbReference type="EMBL" id="AUX94915.1"/>
    </source>
</evidence>
<dbReference type="InterPro" id="IPR009468">
    <property type="entry name" value="DUF1090"/>
</dbReference>
<evidence type="ECO:0000313" key="4">
    <source>
        <dbReference type="Proteomes" id="UP000238365"/>
    </source>
</evidence>
<dbReference type="Proteomes" id="UP000238365">
    <property type="component" value="Chromosome"/>
</dbReference>
<dbReference type="KEGG" id="pgz:C2E15_18770"/>
<keyword evidence="1" id="KW-0175">Coiled coil</keyword>
<evidence type="ECO:0000256" key="2">
    <source>
        <dbReference type="SAM" id="SignalP"/>
    </source>
</evidence>
<keyword evidence="4" id="KW-1185">Reference proteome</keyword>
<reference evidence="3 4" key="1">
    <citation type="submission" date="2018-01" db="EMBL/GenBank/DDBJ databases">
        <title>Complete and assembled Genome of Pantoea gaviniae DSM22758T.</title>
        <authorList>
            <person name="Stevens M.J.A."/>
            <person name="Zurfluh K."/>
            <person name="Stephan R."/>
        </authorList>
    </citation>
    <scope>NUCLEOTIDE SEQUENCE [LARGE SCALE GENOMIC DNA]</scope>
    <source>
        <strain evidence="3 4">DSM 22758</strain>
    </source>
</reference>
<evidence type="ECO:0000256" key="1">
    <source>
        <dbReference type="SAM" id="Coils"/>
    </source>
</evidence>